<accession>A0ABP9C692</accession>
<organism evidence="1 2">
    <name type="scientific">Litoribaculum gwangyangense</name>
    <dbReference type="NCBI Taxonomy" id="1130722"/>
    <lineage>
        <taxon>Bacteria</taxon>
        <taxon>Pseudomonadati</taxon>
        <taxon>Bacteroidota</taxon>
        <taxon>Flavobacteriia</taxon>
        <taxon>Flavobacteriales</taxon>
        <taxon>Flavobacteriaceae</taxon>
        <taxon>Litoribaculum</taxon>
    </lineage>
</organism>
<sequence length="116" mass="13440">MKIFFLFAGIVMLFFSLTSFKISNNTNLQDEQVIDGVYDGHEDYGYNFIVTSADEEHTITFQKVDEEVLKAFNLEEKTLVGTKFKITYTTKIEVTKDDDGYEDETEINTIKKLEKL</sequence>
<protein>
    <submittedName>
        <fullName evidence="1">Uncharacterized protein</fullName>
    </submittedName>
</protein>
<evidence type="ECO:0000313" key="2">
    <source>
        <dbReference type="Proteomes" id="UP001501433"/>
    </source>
</evidence>
<dbReference type="Proteomes" id="UP001501433">
    <property type="component" value="Unassembled WGS sequence"/>
</dbReference>
<dbReference type="RefSeq" id="WP_345275801.1">
    <property type="nucleotide sequence ID" value="NZ_BAABJW010000001.1"/>
</dbReference>
<keyword evidence="2" id="KW-1185">Reference proteome</keyword>
<gene>
    <name evidence="1" type="ORF">GCM10023330_09600</name>
</gene>
<evidence type="ECO:0000313" key="1">
    <source>
        <dbReference type="EMBL" id="GAA4805235.1"/>
    </source>
</evidence>
<dbReference type="EMBL" id="BAABJW010000001">
    <property type="protein sequence ID" value="GAA4805235.1"/>
    <property type="molecule type" value="Genomic_DNA"/>
</dbReference>
<name>A0ABP9C692_9FLAO</name>
<reference evidence="2" key="1">
    <citation type="journal article" date="2019" name="Int. J. Syst. Evol. Microbiol.">
        <title>The Global Catalogue of Microorganisms (GCM) 10K type strain sequencing project: providing services to taxonomists for standard genome sequencing and annotation.</title>
        <authorList>
            <consortium name="The Broad Institute Genomics Platform"/>
            <consortium name="The Broad Institute Genome Sequencing Center for Infectious Disease"/>
            <person name="Wu L."/>
            <person name="Ma J."/>
        </authorList>
    </citation>
    <scope>NUCLEOTIDE SEQUENCE [LARGE SCALE GENOMIC DNA]</scope>
    <source>
        <strain evidence="2">JCM 18325</strain>
    </source>
</reference>
<comment type="caution">
    <text evidence="1">The sequence shown here is derived from an EMBL/GenBank/DDBJ whole genome shotgun (WGS) entry which is preliminary data.</text>
</comment>
<proteinExistence type="predicted"/>